<evidence type="ECO:0000313" key="6">
    <source>
        <dbReference type="EMBL" id="SCB81408.1"/>
    </source>
</evidence>
<comment type="similarity">
    <text evidence="2">Belongs to the nucleoside triphosphate pyrophosphohydrolase family.</text>
</comment>
<dbReference type="GO" id="GO:0047693">
    <property type="term" value="F:ATP diphosphatase activity"/>
    <property type="evidence" value="ECO:0007669"/>
    <property type="project" value="UniProtKB-EC"/>
</dbReference>
<dbReference type="InterPro" id="IPR004518">
    <property type="entry name" value="MazG-like_dom"/>
</dbReference>
<dbReference type="GO" id="GO:0046061">
    <property type="term" value="P:dATP catabolic process"/>
    <property type="evidence" value="ECO:0007669"/>
    <property type="project" value="TreeGrafter"/>
</dbReference>
<dbReference type="PANTHER" id="PTHR30522:SF0">
    <property type="entry name" value="NUCLEOSIDE TRIPHOSPHATE PYROPHOSPHOHYDROLASE"/>
    <property type="match status" value="1"/>
</dbReference>
<name>A0A1C3ZGF6_9GAMM</name>
<dbReference type="NCBIfam" id="NF007113">
    <property type="entry name" value="PRK09562.1"/>
    <property type="match status" value="1"/>
</dbReference>
<reference evidence="7" key="1">
    <citation type="submission" date="2016-08" db="EMBL/GenBank/DDBJ databases">
        <authorList>
            <person name="Varghese N."/>
            <person name="Submissions Spin"/>
        </authorList>
    </citation>
    <scope>NUCLEOTIDE SEQUENCE [LARGE SCALE GENOMIC DNA]</scope>
    <source>
        <strain evidence="7">R-53248</strain>
    </source>
</reference>
<evidence type="ECO:0000259" key="5">
    <source>
        <dbReference type="Pfam" id="PF03819"/>
    </source>
</evidence>
<dbReference type="CDD" id="cd11529">
    <property type="entry name" value="NTP-PPase_MazG_Cterm"/>
    <property type="match status" value="1"/>
</dbReference>
<dbReference type="Proteomes" id="UP000199670">
    <property type="component" value="Unassembled WGS sequence"/>
</dbReference>
<evidence type="ECO:0000256" key="2">
    <source>
        <dbReference type="ARBA" id="ARBA00061115"/>
    </source>
</evidence>
<evidence type="ECO:0000256" key="3">
    <source>
        <dbReference type="ARBA" id="ARBA00066372"/>
    </source>
</evidence>
<dbReference type="NCBIfam" id="TIGR00444">
    <property type="entry name" value="mazG"/>
    <property type="match status" value="1"/>
</dbReference>
<dbReference type="InterPro" id="IPR048015">
    <property type="entry name" value="NTP-PPase_MazG-like_N"/>
</dbReference>
<gene>
    <name evidence="6" type="ORF">GA0061081_101393</name>
</gene>
<dbReference type="InterPro" id="IPR048011">
    <property type="entry name" value="NTP-PPase_MazG-like_C"/>
</dbReference>
<dbReference type="EC" id="3.6.1.8" evidence="3"/>
<dbReference type="GO" id="GO:0006950">
    <property type="term" value="P:response to stress"/>
    <property type="evidence" value="ECO:0007669"/>
    <property type="project" value="UniProtKB-ARBA"/>
</dbReference>
<comment type="catalytic activity">
    <reaction evidence="1">
        <text>ATP + H2O = AMP + diphosphate + H(+)</text>
        <dbReference type="Rhea" id="RHEA:14245"/>
        <dbReference type="ChEBI" id="CHEBI:15377"/>
        <dbReference type="ChEBI" id="CHEBI:15378"/>
        <dbReference type="ChEBI" id="CHEBI:30616"/>
        <dbReference type="ChEBI" id="CHEBI:33019"/>
        <dbReference type="ChEBI" id="CHEBI:456215"/>
        <dbReference type="EC" id="3.6.1.8"/>
    </reaction>
</comment>
<dbReference type="GO" id="GO:0046081">
    <property type="term" value="P:dUTP catabolic process"/>
    <property type="evidence" value="ECO:0007669"/>
    <property type="project" value="TreeGrafter"/>
</dbReference>
<dbReference type="FunFam" id="1.10.287.1080:FF:000003">
    <property type="entry name" value="Nucleoside triphosphate pyrophosphohydrolase"/>
    <property type="match status" value="1"/>
</dbReference>
<dbReference type="AlphaFoldDB" id="A0A1C3ZGF6"/>
<dbReference type="PANTHER" id="PTHR30522">
    <property type="entry name" value="NUCLEOSIDE TRIPHOSPHATE PYROPHOSPHOHYDROLASE"/>
    <property type="match status" value="1"/>
</dbReference>
<feature type="domain" description="NTP pyrophosphohydrolase MazG-like" evidence="5">
    <location>
        <begin position="35"/>
        <end position="108"/>
    </location>
</feature>
<dbReference type="InterPro" id="IPR011551">
    <property type="entry name" value="NTP_PyrPHydrolase_MazG"/>
</dbReference>
<evidence type="ECO:0000256" key="4">
    <source>
        <dbReference type="ARBA" id="ARBA00074799"/>
    </source>
</evidence>
<dbReference type="Gene3D" id="1.10.287.1080">
    <property type="entry name" value="MazG-like"/>
    <property type="match status" value="2"/>
</dbReference>
<proteinExistence type="inferred from homology"/>
<protein>
    <recommendedName>
        <fullName evidence="4">Nucleoside triphosphate pyrophosphohydrolase</fullName>
        <ecNumber evidence="3">3.6.1.8</ecNumber>
    </recommendedName>
</protein>
<dbReference type="EMBL" id="FMAQ01000001">
    <property type="protein sequence ID" value="SCB81408.1"/>
    <property type="molecule type" value="Genomic_DNA"/>
</dbReference>
<evidence type="ECO:0000256" key="1">
    <source>
        <dbReference type="ARBA" id="ARBA00052141"/>
    </source>
</evidence>
<dbReference type="Pfam" id="PF03819">
    <property type="entry name" value="MazG"/>
    <property type="match status" value="2"/>
</dbReference>
<accession>A0A1C3ZGF6</accession>
<dbReference type="FunFam" id="1.10.287.1080:FF:000001">
    <property type="entry name" value="Nucleoside triphosphate pyrophosphohydrolase"/>
    <property type="match status" value="1"/>
</dbReference>
<sequence>MTYLWGDILNGLQRLQAIIKQLRDPVNGCEWDRVQTFASLKSYTLEETYEVLDAIDKQDMDELKKELGDLLFHIVFYADLAQEQGSFDLDEVCLAVADKLVYRHPHIFTENKVEKPNWEQLKQKERDQKAQYSLLDDIPQAIPALMQAEKIQKRCASVGFDWHDIKPVLDKVKEEIGEVEQELEQNKQDPQKIEEELGDLLFATVNLARHLKIKSELCLQQANKKFTRRFQQVESILKQKNLSLIDATLEQMEDAWQSVKQLEQIKLNSEVDKND</sequence>
<evidence type="ECO:0000313" key="7">
    <source>
        <dbReference type="Proteomes" id="UP000199670"/>
    </source>
</evidence>
<dbReference type="SUPFAM" id="SSF101386">
    <property type="entry name" value="all-alpha NTP pyrophosphatases"/>
    <property type="match status" value="2"/>
</dbReference>
<dbReference type="STRING" id="1798182.GA0061081_101393"/>
<dbReference type="GO" id="GO:0006203">
    <property type="term" value="P:dGTP catabolic process"/>
    <property type="evidence" value="ECO:0007669"/>
    <property type="project" value="TreeGrafter"/>
</dbReference>
<keyword evidence="7" id="KW-1185">Reference proteome</keyword>
<organism evidence="6 7">
    <name type="scientific">Gilliamella bombicola</name>
    <dbReference type="NCBI Taxonomy" id="1798182"/>
    <lineage>
        <taxon>Bacteria</taxon>
        <taxon>Pseudomonadati</taxon>
        <taxon>Pseudomonadota</taxon>
        <taxon>Gammaproteobacteria</taxon>
        <taxon>Orbales</taxon>
        <taxon>Orbaceae</taxon>
        <taxon>Gilliamella</taxon>
    </lineage>
</organism>
<dbReference type="GO" id="GO:0046047">
    <property type="term" value="P:TTP catabolic process"/>
    <property type="evidence" value="ECO:0007669"/>
    <property type="project" value="TreeGrafter"/>
</dbReference>
<dbReference type="CDD" id="cd11528">
    <property type="entry name" value="NTP-PPase_MazG_Nterm"/>
    <property type="match status" value="1"/>
</dbReference>
<feature type="domain" description="NTP pyrophosphohydrolase MazG-like" evidence="5">
    <location>
        <begin position="169"/>
        <end position="232"/>
    </location>
</feature>
<dbReference type="GO" id="GO:0046052">
    <property type="term" value="P:UTP catabolic process"/>
    <property type="evidence" value="ECO:0007669"/>
    <property type="project" value="TreeGrafter"/>
</dbReference>
<dbReference type="GO" id="GO:0046076">
    <property type="term" value="P:dTTP catabolic process"/>
    <property type="evidence" value="ECO:0007669"/>
    <property type="project" value="TreeGrafter"/>
</dbReference>
<dbReference type="OrthoDB" id="9808939at2"/>